<keyword evidence="3 13" id="KW-0396">Initiation factor</keyword>
<dbReference type="SUPFAM" id="SSF50447">
    <property type="entry name" value="Translation proteins"/>
    <property type="match status" value="2"/>
</dbReference>
<dbReference type="InterPro" id="IPR005225">
    <property type="entry name" value="Small_GTP-bd"/>
</dbReference>
<dbReference type="PANTHER" id="PTHR43381">
    <property type="entry name" value="TRANSLATION INITIATION FACTOR IF-2-RELATED"/>
    <property type="match status" value="1"/>
</dbReference>
<evidence type="ECO:0000256" key="2">
    <source>
        <dbReference type="ARBA" id="ARBA00007733"/>
    </source>
</evidence>
<dbReference type="PROSITE" id="PS51722">
    <property type="entry name" value="G_TR_2"/>
    <property type="match status" value="1"/>
</dbReference>
<feature type="region of interest" description="Disordered" evidence="11">
    <location>
        <begin position="509"/>
        <end position="530"/>
    </location>
</feature>
<dbReference type="NCBIfam" id="TIGR00231">
    <property type="entry name" value="small_GTP"/>
    <property type="match status" value="1"/>
</dbReference>
<evidence type="ECO:0000256" key="8">
    <source>
        <dbReference type="ARBA" id="ARBA00023134"/>
    </source>
</evidence>
<evidence type="ECO:0000256" key="5">
    <source>
        <dbReference type="ARBA" id="ARBA00022917"/>
    </source>
</evidence>
<dbReference type="PANTHER" id="PTHR43381:SF20">
    <property type="entry name" value="TRANSLATION INITIATION FACTOR IF-2, MITOCHONDRIAL"/>
    <property type="match status" value="1"/>
</dbReference>
<keyword evidence="7" id="KW-0496">Mitochondrion</keyword>
<dbReference type="FunFam" id="3.40.50.300:FF:000019">
    <property type="entry name" value="Translation initiation factor IF-2"/>
    <property type="match status" value="1"/>
</dbReference>
<dbReference type="CDD" id="cd03702">
    <property type="entry name" value="IF2_mtIF2_II"/>
    <property type="match status" value="1"/>
</dbReference>
<evidence type="ECO:0000313" key="14">
    <source>
        <dbReference type="Proteomes" id="UP000245956"/>
    </source>
</evidence>
<dbReference type="GO" id="GO:0005525">
    <property type="term" value="F:GTP binding"/>
    <property type="evidence" value="ECO:0007669"/>
    <property type="project" value="UniProtKB-KW"/>
</dbReference>
<keyword evidence="8" id="KW-0342">GTP-binding</keyword>
<comment type="caution">
    <text evidence="13">The sequence shown here is derived from an EMBL/GenBank/DDBJ whole genome shotgun (WGS) entry which is preliminary data.</text>
</comment>
<protein>
    <recommendedName>
        <fullName evidence="10">Translation initiation factor IF-2, mitochondrial</fullName>
    </recommendedName>
</protein>
<evidence type="ECO:0000256" key="6">
    <source>
        <dbReference type="ARBA" id="ARBA00022946"/>
    </source>
</evidence>
<evidence type="ECO:0000256" key="11">
    <source>
        <dbReference type="SAM" id="MobiDB-lite"/>
    </source>
</evidence>
<feature type="region of interest" description="Disordered" evidence="11">
    <location>
        <begin position="28"/>
        <end position="412"/>
    </location>
</feature>
<evidence type="ECO:0000259" key="12">
    <source>
        <dbReference type="PROSITE" id="PS51722"/>
    </source>
</evidence>
<dbReference type="InterPro" id="IPR023115">
    <property type="entry name" value="TIF_IF2_dom3"/>
</dbReference>
<dbReference type="PROSITE" id="PS01176">
    <property type="entry name" value="IF2"/>
    <property type="match status" value="1"/>
</dbReference>
<organism evidence="13 14">
    <name type="scientific">Purpureocillium lilacinum</name>
    <name type="common">Paecilomyces lilacinus</name>
    <dbReference type="NCBI Taxonomy" id="33203"/>
    <lineage>
        <taxon>Eukaryota</taxon>
        <taxon>Fungi</taxon>
        <taxon>Dikarya</taxon>
        <taxon>Ascomycota</taxon>
        <taxon>Pezizomycotina</taxon>
        <taxon>Sordariomycetes</taxon>
        <taxon>Hypocreomycetidae</taxon>
        <taxon>Hypocreales</taxon>
        <taxon>Ophiocordycipitaceae</taxon>
        <taxon>Purpureocillium</taxon>
    </lineage>
</organism>
<dbReference type="Pfam" id="PF22042">
    <property type="entry name" value="EF-G_D2"/>
    <property type="match status" value="1"/>
</dbReference>
<evidence type="ECO:0000256" key="10">
    <source>
        <dbReference type="ARBA" id="ARBA00044200"/>
    </source>
</evidence>
<dbReference type="GO" id="GO:0005739">
    <property type="term" value="C:mitochondrion"/>
    <property type="evidence" value="ECO:0007669"/>
    <property type="project" value="UniProtKB-SubCell"/>
</dbReference>
<dbReference type="SUPFAM" id="SSF52156">
    <property type="entry name" value="Initiation factor IF2/eIF5b, domain 3"/>
    <property type="match status" value="1"/>
</dbReference>
<dbReference type="InterPro" id="IPR044145">
    <property type="entry name" value="IF2_II"/>
</dbReference>
<dbReference type="GO" id="GO:0003743">
    <property type="term" value="F:translation initiation factor activity"/>
    <property type="evidence" value="ECO:0007669"/>
    <property type="project" value="UniProtKB-KW"/>
</dbReference>
<dbReference type="Gene3D" id="3.40.50.10050">
    <property type="entry name" value="Translation initiation factor IF- 2, domain 3"/>
    <property type="match status" value="1"/>
</dbReference>
<sequence>MLKARALQQARGQTFVCASCRQQLLGTSTRQTGPREAPVSAARPRLNRPAQPWPFSPRHFSTTALRCDDAGGDSSPKPGTFPGAFGGKAAGSFGSFANRSSTSDGLLPHERQARQRTASPGEKTNESPSGAPSAKPQTAHPKRGGSRRGPNEAQAKKSRSVLADVFNTNREPIAPATPKSWSTAPKTADGAQPSATSATTPDRSPASAGKGAGGAPSARHGKGLFSSRKATVHEAPKAGTGQKHNAWGAFSNRKAQTPGQGHSQGNESTIWSEITRSSRPKAIPHHKPRAGSPGQQGEKPKPVDAAAEQDFWGELESRVAGFKGRRAAEGEEERPKRFASRGPKTPRDVTDAKSTVKSVPAKPSAHQTPAREEPEKQRRKSRFELEEESKAEDRRSKKPKKAQRGRRMEDAEDWDDEAIHRWEQKQRRQAEKEARKQAALQQEQAAVPIFLPEYISASNLGQALKQRSEQFMKDMEDMGFENVTSDTIMTGETAALIAMEYGFEPTVDTGSQRDLRARPAPEDVTALPGRPPVVTIMGHVDHGKTTLLDWLRKSSIAAQEHGGITQHIGAFIVKMSSGKAITFLDTPGHAAFLSMRQRGANVTDIVVLVVAADDSVMPQTVEALKHATAAKVPIIVAINKIDKEDARVDQVKADLARHGVEIEDFGGDVQVVCVSGKTGQGMSDLEENIITLSEILDVRAETDGMAEGWILESSVKQNGKTATVLVKRGTLRPGDLIVAGKTWAKIRVLRNEAGTELPEAPPGTPVEILGWRELPDAGEQVLQAPDEAKAKTAVEYRLEMAERQESSNQLAEQEQRQREKAAAEAAQQAVADADGAAASQAEPGEPGILYQNFTVKADVAGSVEAVCGSILELGNNEVRPKILRSSAGQISEYDIDHAAASNSAIVNFNVPILPHIKQRAEEAKVKILDHTVIYHVVDDVKSTLSELLPETVTFRVSGEADVLQIFPINVKKRTFRNIAGCRVRNGAIKKSSRVKVLRKGKVVFDGLIDTLKHVKKDVAEMGKGTECGIGLEGFDDFQVDDQMQTYEEVKEKRTL</sequence>
<dbReference type="CDD" id="cd03692">
    <property type="entry name" value="mtIF2_IVc"/>
    <property type="match status" value="1"/>
</dbReference>
<feature type="compositionally biased region" description="Basic and acidic residues" evidence="11">
    <location>
        <begin position="326"/>
        <end position="336"/>
    </location>
</feature>
<dbReference type="HAMAP" id="MF_00100_B">
    <property type="entry name" value="IF_2_B"/>
    <property type="match status" value="1"/>
</dbReference>
<dbReference type="Gene3D" id="2.40.30.10">
    <property type="entry name" value="Translation factors"/>
    <property type="match status" value="2"/>
</dbReference>
<keyword evidence="6" id="KW-0809">Transit peptide</keyword>
<feature type="compositionally biased region" description="Low complexity" evidence="11">
    <location>
        <begin position="823"/>
        <end position="842"/>
    </location>
</feature>
<dbReference type="InterPro" id="IPR009000">
    <property type="entry name" value="Transl_B-barrel_sf"/>
</dbReference>
<dbReference type="EMBL" id="LCWV01000006">
    <property type="protein sequence ID" value="PWI72510.1"/>
    <property type="molecule type" value="Genomic_DNA"/>
</dbReference>
<comment type="function">
    <text evidence="9">One of the essential components for the initiation of protein synthesis. Protects formylmethionyl-tRNA from spontaneous hydrolysis and promotes its binding to the 30S ribosomal subunits. Also involved in the hydrolysis of GTP during the formation of the 70S ribosomal complex.</text>
</comment>
<dbReference type="Proteomes" id="UP000245956">
    <property type="component" value="Unassembled WGS sequence"/>
</dbReference>
<feature type="compositionally biased region" description="Basic and acidic residues" evidence="11">
    <location>
        <begin position="813"/>
        <end position="822"/>
    </location>
</feature>
<evidence type="ECO:0000256" key="3">
    <source>
        <dbReference type="ARBA" id="ARBA00022540"/>
    </source>
</evidence>
<keyword evidence="5" id="KW-0648">Protein biosynthesis</keyword>
<feature type="compositionally biased region" description="Basic and acidic residues" evidence="11">
    <location>
        <begin position="511"/>
        <end position="521"/>
    </location>
</feature>
<dbReference type="InterPro" id="IPR036925">
    <property type="entry name" value="TIF_IF2_dom3_sf"/>
</dbReference>
<evidence type="ECO:0000256" key="9">
    <source>
        <dbReference type="ARBA" id="ARBA00025162"/>
    </source>
</evidence>
<name>A0A2U3EDI0_PURLI</name>
<dbReference type="FunFam" id="3.40.50.10050:FF:000001">
    <property type="entry name" value="Translation initiation factor IF-2"/>
    <property type="match status" value="1"/>
</dbReference>
<dbReference type="InterPro" id="IPR015760">
    <property type="entry name" value="TIF_IF2"/>
</dbReference>
<comment type="subcellular location">
    <subcellularLocation>
        <location evidence="1">Mitochondrion</location>
    </subcellularLocation>
</comment>
<gene>
    <name evidence="13" type="ORF">PCL_11133</name>
</gene>
<evidence type="ECO:0000256" key="7">
    <source>
        <dbReference type="ARBA" id="ARBA00023128"/>
    </source>
</evidence>
<feature type="domain" description="Tr-type G" evidence="12">
    <location>
        <begin position="529"/>
        <end position="697"/>
    </location>
</feature>
<feature type="compositionally biased region" description="Basic residues" evidence="11">
    <location>
        <begin position="396"/>
        <end position="405"/>
    </location>
</feature>
<accession>A0A2U3EDI0</accession>
<feature type="region of interest" description="Disordered" evidence="11">
    <location>
        <begin position="801"/>
        <end position="842"/>
    </location>
</feature>
<feature type="compositionally biased region" description="Basic residues" evidence="11">
    <location>
        <begin position="278"/>
        <end position="289"/>
    </location>
</feature>
<comment type="similarity">
    <text evidence="2">Belongs to the TRAFAC class translation factor GTPase superfamily. Classic translation factor GTPase family. IF-2 subfamily.</text>
</comment>
<evidence type="ECO:0000256" key="1">
    <source>
        <dbReference type="ARBA" id="ARBA00004173"/>
    </source>
</evidence>
<dbReference type="GO" id="GO:0003924">
    <property type="term" value="F:GTPase activity"/>
    <property type="evidence" value="ECO:0007669"/>
    <property type="project" value="InterPro"/>
</dbReference>
<dbReference type="InterPro" id="IPR053905">
    <property type="entry name" value="EF-G-like_DII"/>
</dbReference>
<dbReference type="SUPFAM" id="SSF52540">
    <property type="entry name" value="P-loop containing nucleoside triphosphate hydrolases"/>
    <property type="match status" value="1"/>
</dbReference>
<dbReference type="NCBIfam" id="TIGR00487">
    <property type="entry name" value="IF-2"/>
    <property type="match status" value="1"/>
</dbReference>
<dbReference type="AlphaFoldDB" id="A0A2U3EDI0"/>
<dbReference type="Gene3D" id="3.40.50.300">
    <property type="entry name" value="P-loop containing nucleotide triphosphate hydrolases"/>
    <property type="match status" value="1"/>
</dbReference>
<dbReference type="FunFam" id="2.40.30.10:FF:000008">
    <property type="entry name" value="Translation initiation factor IF-2"/>
    <property type="match status" value="1"/>
</dbReference>
<dbReference type="InterPro" id="IPR000795">
    <property type="entry name" value="T_Tr_GTP-bd_dom"/>
</dbReference>
<dbReference type="InterPro" id="IPR000178">
    <property type="entry name" value="TF_IF2_bacterial-like"/>
</dbReference>
<dbReference type="CDD" id="cd01887">
    <property type="entry name" value="IF2_eIF5B"/>
    <property type="match status" value="1"/>
</dbReference>
<reference evidence="13 14" key="1">
    <citation type="journal article" date="2016" name="Front. Microbiol.">
        <title>Genome and transcriptome sequences reveal the specific parasitism of the nematophagous Purpureocillium lilacinum 36-1.</title>
        <authorList>
            <person name="Xie J."/>
            <person name="Li S."/>
            <person name="Mo C."/>
            <person name="Xiao X."/>
            <person name="Peng D."/>
            <person name="Wang G."/>
            <person name="Xiao Y."/>
        </authorList>
    </citation>
    <scope>NUCLEOTIDE SEQUENCE [LARGE SCALE GENOMIC DNA]</scope>
    <source>
        <strain evidence="13 14">36-1</strain>
    </source>
</reference>
<dbReference type="Pfam" id="PF00009">
    <property type="entry name" value="GTP_EFTU"/>
    <property type="match status" value="1"/>
</dbReference>
<dbReference type="Pfam" id="PF11987">
    <property type="entry name" value="IF-2"/>
    <property type="match status" value="1"/>
</dbReference>
<evidence type="ECO:0000313" key="13">
    <source>
        <dbReference type="EMBL" id="PWI72510.1"/>
    </source>
</evidence>
<evidence type="ECO:0000256" key="4">
    <source>
        <dbReference type="ARBA" id="ARBA00022741"/>
    </source>
</evidence>
<feature type="compositionally biased region" description="Polar residues" evidence="11">
    <location>
        <begin position="253"/>
        <end position="277"/>
    </location>
</feature>
<dbReference type="FunFam" id="2.40.30.10:FF:000007">
    <property type="entry name" value="Translation initiation factor IF-2"/>
    <property type="match status" value="1"/>
</dbReference>
<keyword evidence="4" id="KW-0547">Nucleotide-binding</keyword>
<dbReference type="InterPro" id="IPR027417">
    <property type="entry name" value="P-loop_NTPase"/>
</dbReference>
<feature type="compositionally biased region" description="Polar residues" evidence="11">
    <location>
        <begin position="193"/>
        <end position="202"/>
    </location>
</feature>
<proteinExistence type="inferred from homology"/>